<dbReference type="Gene3D" id="3.30.420.10">
    <property type="entry name" value="Ribonuclease H-like superfamily/Ribonuclease H"/>
    <property type="match status" value="1"/>
</dbReference>
<dbReference type="InterPro" id="IPR052160">
    <property type="entry name" value="Gypsy_RT_Integrase-like"/>
</dbReference>
<reference evidence="1 2" key="1">
    <citation type="submission" date="2023-02" db="EMBL/GenBank/DDBJ databases">
        <title>LHISI_Scaffold_Assembly.</title>
        <authorList>
            <person name="Stuart O.P."/>
            <person name="Cleave R."/>
            <person name="Magrath M.J.L."/>
            <person name="Mikheyev A.S."/>
        </authorList>
    </citation>
    <scope>NUCLEOTIDE SEQUENCE [LARGE SCALE GENOMIC DNA]</scope>
    <source>
        <strain evidence="1">Daus_M_001</strain>
        <tissue evidence="1">Leg muscle</tissue>
    </source>
</reference>
<dbReference type="InterPro" id="IPR036397">
    <property type="entry name" value="RNaseH_sf"/>
</dbReference>
<name>A0ABQ9HS53_9NEOP</name>
<sequence length="343" mass="38384">MLTVHMVALKMLTYTFDIKYTSGKKHAHVGSLSRNPVDKGMKQNEDKALKLPVLSLPGLAVAKAQRADSTLLPIMQEVEKPSQQDTKLGRLSKKFGLKNGIMYKINTRPEGREKLLVIISGDITGMDFLKMLRTMSKLVLIDRPKKGTNMKPVGLLQPVPSDEPFDRVNSNLLGPSPKTKRGNKYAIPCIAYGTRWAETRAVPAGIAQEVVQHSTTESILSDRGQMFSSAVVKKLLKLMDVQGTMTSGYRAECNGVVKGLHATITTMTNQKDWDLSLPLITFAYNISRQESTTFLLVYGREPVLPSDICLNQRVNEAESKRLQRKWSGRLSRSRRWRKLVSNN</sequence>
<proteinExistence type="predicted"/>
<gene>
    <name evidence="1" type="ORF">PR048_013125</name>
</gene>
<comment type="caution">
    <text evidence="1">The sequence shown here is derived from an EMBL/GenBank/DDBJ whole genome shotgun (WGS) entry which is preliminary data.</text>
</comment>
<dbReference type="Proteomes" id="UP001159363">
    <property type="component" value="Chromosome X"/>
</dbReference>
<dbReference type="SUPFAM" id="SSF53098">
    <property type="entry name" value="Ribonuclease H-like"/>
    <property type="match status" value="1"/>
</dbReference>
<evidence type="ECO:0000313" key="1">
    <source>
        <dbReference type="EMBL" id="KAJ8886911.1"/>
    </source>
</evidence>
<dbReference type="EMBL" id="JARBHB010000004">
    <property type="protein sequence ID" value="KAJ8886911.1"/>
    <property type="molecule type" value="Genomic_DNA"/>
</dbReference>
<dbReference type="PANTHER" id="PTHR47266">
    <property type="entry name" value="ENDONUCLEASE-RELATED"/>
    <property type="match status" value="1"/>
</dbReference>
<keyword evidence="2" id="KW-1185">Reference proteome</keyword>
<protein>
    <recommendedName>
        <fullName evidence="3">Integrase catalytic domain-containing protein</fullName>
    </recommendedName>
</protein>
<accession>A0ABQ9HS53</accession>
<evidence type="ECO:0008006" key="3">
    <source>
        <dbReference type="Google" id="ProtNLM"/>
    </source>
</evidence>
<evidence type="ECO:0000313" key="2">
    <source>
        <dbReference type="Proteomes" id="UP001159363"/>
    </source>
</evidence>
<organism evidence="1 2">
    <name type="scientific">Dryococelus australis</name>
    <dbReference type="NCBI Taxonomy" id="614101"/>
    <lineage>
        <taxon>Eukaryota</taxon>
        <taxon>Metazoa</taxon>
        <taxon>Ecdysozoa</taxon>
        <taxon>Arthropoda</taxon>
        <taxon>Hexapoda</taxon>
        <taxon>Insecta</taxon>
        <taxon>Pterygota</taxon>
        <taxon>Neoptera</taxon>
        <taxon>Polyneoptera</taxon>
        <taxon>Phasmatodea</taxon>
        <taxon>Verophasmatodea</taxon>
        <taxon>Anareolatae</taxon>
        <taxon>Phasmatidae</taxon>
        <taxon>Eurycanthinae</taxon>
        <taxon>Dryococelus</taxon>
    </lineage>
</organism>
<dbReference type="InterPro" id="IPR012337">
    <property type="entry name" value="RNaseH-like_sf"/>
</dbReference>